<feature type="transmembrane region" description="Helical" evidence="1">
    <location>
        <begin position="244"/>
        <end position="263"/>
    </location>
</feature>
<comment type="caution">
    <text evidence="2">The sequence shown here is derived from an EMBL/GenBank/DDBJ whole genome shotgun (WGS) entry which is preliminary data.</text>
</comment>
<feature type="transmembrane region" description="Helical" evidence="1">
    <location>
        <begin position="188"/>
        <end position="207"/>
    </location>
</feature>
<dbReference type="SUPFAM" id="SSF103473">
    <property type="entry name" value="MFS general substrate transporter"/>
    <property type="match status" value="1"/>
</dbReference>
<proteinExistence type="predicted"/>
<keyword evidence="3" id="KW-1185">Reference proteome</keyword>
<evidence type="ECO:0008006" key="4">
    <source>
        <dbReference type="Google" id="ProtNLM"/>
    </source>
</evidence>
<accession>A0ABR8PW48</accession>
<sequence length="334" mass="37461">MDKVIFLFLSLVSGCVEIGGVVYGISIDLPVLQVAALGLAYQIGNLVPNPFKLNKKVTAITAFLSMGCFVIYEFVISNYWVLVLGYIFIAMTIQSVRSLQKDKVSTTIKRTFRILGFVIAPFIGVEQNIIISIILIFIVVYSKYKIKESKFIKPSFKFINGIMVIHQMHYFAYVYFILIIISKLTSSFGIKVIGILVMAGWITYTSVSHIIKGKNYRQYFIAGHFILSIILICLAKNYDNMFAIIFWIATGFGGGTVYCIGEVNKINQDCSKGDIVFSENIGHIFGVIAGMLVYWIFNDLRAPIYLSACCAITAFILMFIYGLLKKDVAKKELA</sequence>
<feature type="transmembrane region" description="Helical" evidence="1">
    <location>
        <begin position="114"/>
        <end position="141"/>
    </location>
</feature>
<keyword evidence="1" id="KW-0472">Membrane</keyword>
<organism evidence="2 3">
    <name type="scientific">Clostridium cibarium</name>
    <dbReference type="NCBI Taxonomy" id="2762247"/>
    <lineage>
        <taxon>Bacteria</taxon>
        <taxon>Bacillati</taxon>
        <taxon>Bacillota</taxon>
        <taxon>Clostridia</taxon>
        <taxon>Eubacteriales</taxon>
        <taxon>Clostridiaceae</taxon>
        <taxon>Clostridium</taxon>
    </lineage>
</organism>
<evidence type="ECO:0000313" key="3">
    <source>
        <dbReference type="Proteomes" id="UP000627781"/>
    </source>
</evidence>
<protein>
    <recommendedName>
        <fullName evidence="4">MFS transporter</fullName>
    </recommendedName>
</protein>
<dbReference type="Proteomes" id="UP000627781">
    <property type="component" value="Unassembled WGS sequence"/>
</dbReference>
<dbReference type="EMBL" id="JACSRA010000023">
    <property type="protein sequence ID" value="MBD7912394.1"/>
    <property type="molecule type" value="Genomic_DNA"/>
</dbReference>
<evidence type="ECO:0000256" key="1">
    <source>
        <dbReference type="SAM" id="Phobius"/>
    </source>
</evidence>
<dbReference type="InterPro" id="IPR036259">
    <property type="entry name" value="MFS_trans_sf"/>
</dbReference>
<feature type="transmembrane region" description="Helical" evidence="1">
    <location>
        <begin position="162"/>
        <end position="182"/>
    </location>
</feature>
<keyword evidence="1" id="KW-1133">Transmembrane helix</keyword>
<feature type="transmembrane region" description="Helical" evidence="1">
    <location>
        <begin position="63"/>
        <end position="94"/>
    </location>
</feature>
<name>A0ABR8PW48_9CLOT</name>
<feature type="transmembrane region" description="Helical" evidence="1">
    <location>
        <begin position="303"/>
        <end position="324"/>
    </location>
</feature>
<feature type="transmembrane region" description="Helical" evidence="1">
    <location>
        <begin position="34"/>
        <end position="51"/>
    </location>
</feature>
<feature type="transmembrane region" description="Helical" evidence="1">
    <location>
        <begin position="219"/>
        <end position="238"/>
    </location>
</feature>
<evidence type="ECO:0000313" key="2">
    <source>
        <dbReference type="EMBL" id="MBD7912394.1"/>
    </source>
</evidence>
<feature type="transmembrane region" description="Helical" evidence="1">
    <location>
        <begin position="275"/>
        <end position="297"/>
    </location>
</feature>
<dbReference type="PROSITE" id="PS51257">
    <property type="entry name" value="PROKAR_LIPOPROTEIN"/>
    <property type="match status" value="1"/>
</dbReference>
<dbReference type="RefSeq" id="WP_191769354.1">
    <property type="nucleotide sequence ID" value="NZ_JACSRA010000023.1"/>
</dbReference>
<reference evidence="2 3" key="1">
    <citation type="submission" date="2020-08" db="EMBL/GenBank/DDBJ databases">
        <title>A Genomic Blueprint of the Chicken Gut Microbiome.</title>
        <authorList>
            <person name="Gilroy R."/>
            <person name="Ravi A."/>
            <person name="Getino M."/>
            <person name="Pursley I."/>
            <person name="Horton D.L."/>
            <person name="Alikhan N.-F."/>
            <person name="Baker D."/>
            <person name="Gharbi K."/>
            <person name="Hall N."/>
            <person name="Watson M."/>
            <person name="Adriaenssens E.M."/>
            <person name="Foster-Nyarko E."/>
            <person name="Jarju S."/>
            <person name="Secka A."/>
            <person name="Antonio M."/>
            <person name="Oren A."/>
            <person name="Chaudhuri R."/>
            <person name="La Ragione R.M."/>
            <person name="Hildebrand F."/>
            <person name="Pallen M.J."/>
        </authorList>
    </citation>
    <scope>NUCLEOTIDE SEQUENCE [LARGE SCALE GENOMIC DNA]</scope>
    <source>
        <strain evidence="2 3">Sa3CVN1</strain>
    </source>
</reference>
<keyword evidence="1" id="KW-0812">Transmembrane</keyword>
<gene>
    <name evidence="2" type="ORF">H9661_13605</name>
</gene>